<name>A0A645CL29_9ZZZZ</name>
<evidence type="ECO:0000256" key="1">
    <source>
        <dbReference type="ARBA" id="ARBA00004651"/>
    </source>
</evidence>
<evidence type="ECO:0000256" key="2">
    <source>
        <dbReference type="ARBA" id="ARBA00022448"/>
    </source>
</evidence>
<accession>A0A645CL29</accession>
<feature type="domain" description="ABC transmembrane type-1" evidence="8">
    <location>
        <begin position="1"/>
        <end position="87"/>
    </location>
</feature>
<dbReference type="InterPro" id="IPR035906">
    <property type="entry name" value="MetI-like_sf"/>
</dbReference>
<comment type="caution">
    <text evidence="9">The sequence shown here is derived from an EMBL/GenBank/DDBJ whole genome shotgun (WGS) entry which is preliminary data.</text>
</comment>
<dbReference type="GO" id="GO:0005886">
    <property type="term" value="C:plasma membrane"/>
    <property type="evidence" value="ECO:0007669"/>
    <property type="project" value="UniProtKB-SubCell"/>
</dbReference>
<dbReference type="EMBL" id="VSSQ01028071">
    <property type="protein sequence ID" value="MPM77629.1"/>
    <property type="molecule type" value="Genomic_DNA"/>
</dbReference>
<dbReference type="Gene3D" id="1.10.3720.10">
    <property type="entry name" value="MetI-like"/>
    <property type="match status" value="1"/>
</dbReference>
<organism evidence="9">
    <name type="scientific">bioreactor metagenome</name>
    <dbReference type="NCBI Taxonomy" id="1076179"/>
    <lineage>
        <taxon>unclassified sequences</taxon>
        <taxon>metagenomes</taxon>
        <taxon>ecological metagenomes</taxon>
    </lineage>
</organism>
<reference evidence="9" key="1">
    <citation type="submission" date="2019-08" db="EMBL/GenBank/DDBJ databases">
        <authorList>
            <person name="Kucharzyk K."/>
            <person name="Murdoch R.W."/>
            <person name="Higgins S."/>
            <person name="Loffler F."/>
        </authorList>
    </citation>
    <scope>NUCLEOTIDE SEQUENCE</scope>
</reference>
<gene>
    <name evidence="9" type="ORF">SDC9_124636</name>
</gene>
<keyword evidence="3" id="KW-1003">Cell membrane</keyword>
<dbReference type="PROSITE" id="PS50928">
    <property type="entry name" value="ABC_TM1"/>
    <property type="match status" value="1"/>
</dbReference>
<evidence type="ECO:0000256" key="7">
    <source>
        <dbReference type="SAM" id="Phobius"/>
    </source>
</evidence>
<dbReference type="InterPro" id="IPR000515">
    <property type="entry name" value="MetI-like"/>
</dbReference>
<evidence type="ECO:0000256" key="6">
    <source>
        <dbReference type="ARBA" id="ARBA00023136"/>
    </source>
</evidence>
<evidence type="ECO:0000256" key="3">
    <source>
        <dbReference type="ARBA" id="ARBA00022475"/>
    </source>
</evidence>
<evidence type="ECO:0000256" key="4">
    <source>
        <dbReference type="ARBA" id="ARBA00022692"/>
    </source>
</evidence>
<dbReference type="PANTHER" id="PTHR30151">
    <property type="entry name" value="ALKANE SULFONATE ABC TRANSPORTER-RELATED, MEMBRANE SUBUNIT"/>
    <property type="match status" value="1"/>
</dbReference>
<dbReference type="Pfam" id="PF00528">
    <property type="entry name" value="BPD_transp_1"/>
    <property type="match status" value="1"/>
</dbReference>
<feature type="transmembrane region" description="Helical" evidence="7">
    <location>
        <begin position="69"/>
        <end position="88"/>
    </location>
</feature>
<dbReference type="PROSITE" id="PS51257">
    <property type="entry name" value="PROKAR_LIPOPROTEIN"/>
    <property type="match status" value="1"/>
</dbReference>
<keyword evidence="4 7" id="KW-0812">Transmembrane</keyword>
<keyword evidence="6 7" id="KW-0472">Membrane</keyword>
<evidence type="ECO:0000256" key="5">
    <source>
        <dbReference type="ARBA" id="ARBA00022989"/>
    </source>
</evidence>
<sequence>MGKLFGLSRWKIVKKIYVPSVLPQFLAACTTALGFAWKSGVAAEIIALPKQSIGYMLYQSKLRIETPDLFAWTLMIVALSMLLEWLLVRGMRRIRRDA</sequence>
<evidence type="ECO:0000259" key="8">
    <source>
        <dbReference type="PROSITE" id="PS50928"/>
    </source>
</evidence>
<dbReference type="GO" id="GO:0055085">
    <property type="term" value="P:transmembrane transport"/>
    <property type="evidence" value="ECO:0007669"/>
    <property type="project" value="InterPro"/>
</dbReference>
<keyword evidence="5 7" id="KW-1133">Transmembrane helix</keyword>
<dbReference type="SUPFAM" id="SSF161098">
    <property type="entry name" value="MetI-like"/>
    <property type="match status" value="1"/>
</dbReference>
<dbReference type="CDD" id="cd06261">
    <property type="entry name" value="TM_PBP2"/>
    <property type="match status" value="1"/>
</dbReference>
<proteinExistence type="predicted"/>
<comment type="subcellular location">
    <subcellularLocation>
        <location evidence="1">Cell membrane</location>
        <topology evidence="1">Multi-pass membrane protein</topology>
    </subcellularLocation>
</comment>
<protein>
    <recommendedName>
        <fullName evidence="8">ABC transmembrane type-1 domain-containing protein</fullName>
    </recommendedName>
</protein>
<keyword evidence="2" id="KW-0813">Transport</keyword>
<evidence type="ECO:0000313" key="9">
    <source>
        <dbReference type="EMBL" id="MPM77629.1"/>
    </source>
</evidence>
<dbReference type="AlphaFoldDB" id="A0A645CL29"/>
<dbReference type="PANTHER" id="PTHR30151:SF0">
    <property type="entry name" value="ABC TRANSPORTER PERMEASE PROTEIN MJ0413-RELATED"/>
    <property type="match status" value="1"/>
</dbReference>